<dbReference type="STRING" id="121845.A0A3Q0JCJ4"/>
<protein>
    <submittedName>
        <fullName evidence="10">Uncharacterized protein LOC113471303</fullName>
    </submittedName>
</protein>
<comment type="subcellular location">
    <subcellularLocation>
        <location evidence="1">Membrane</location>
        <topology evidence="1">Multi-pass membrane protein</topology>
    </subcellularLocation>
</comment>
<evidence type="ECO:0000256" key="5">
    <source>
        <dbReference type="ARBA" id="ARBA00022847"/>
    </source>
</evidence>
<reference evidence="10" key="1">
    <citation type="submission" date="2025-08" db="UniProtKB">
        <authorList>
            <consortium name="RefSeq"/>
        </authorList>
    </citation>
    <scope>IDENTIFICATION</scope>
</reference>
<dbReference type="InterPro" id="IPR037272">
    <property type="entry name" value="SNS_sf"/>
</dbReference>
<dbReference type="AlphaFoldDB" id="A0A3Q0JCJ4"/>
<dbReference type="InterPro" id="IPR000175">
    <property type="entry name" value="Na/ntran_symport"/>
</dbReference>
<dbReference type="RefSeq" id="XP_026686161.1">
    <property type="nucleotide sequence ID" value="XM_026830360.1"/>
</dbReference>
<accession>A0A3Q0JCJ4</accession>
<evidence type="ECO:0000256" key="3">
    <source>
        <dbReference type="ARBA" id="ARBA00022448"/>
    </source>
</evidence>
<comment type="similarity">
    <text evidence="2">Belongs to the sodium:neurotransmitter symporter (SNF) (TC 2.A.22) family.</text>
</comment>
<evidence type="ECO:0000256" key="7">
    <source>
        <dbReference type="ARBA" id="ARBA00023136"/>
    </source>
</evidence>
<keyword evidence="4 8" id="KW-0812">Transmembrane</keyword>
<dbReference type="Proteomes" id="UP000079169">
    <property type="component" value="Unplaced"/>
</dbReference>
<dbReference type="GeneID" id="113471303"/>
<evidence type="ECO:0000256" key="6">
    <source>
        <dbReference type="ARBA" id="ARBA00022989"/>
    </source>
</evidence>
<evidence type="ECO:0000256" key="2">
    <source>
        <dbReference type="ARBA" id="ARBA00006459"/>
    </source>
</evidence>
<dbReference type="PROSITE" id="PS50267">
    <property type="entry name" value="NA_NEUROTRAN_SYMP_3"/>
    <property type="match status" value="1"/>
</dbReference>
<evidence type="ECO:0000256" key="4">
    <source>
        <dbReference type="ARBA" id="ARBA00022692"/>
    </source>
</evidence>
<evidence type="ECO:0000256" key="8">
    <source>
        <dbReference type="SAM" id="Phobius"/>
    </source>
</evidence>
<evidence type="ECO:0000256" key="1">
    <source>
        <dbReference type="ARBA" id="ARBA00004141"/>
    </source>
</evidence>
<dbReference type="GO" id="GO:0016020">
    <property type="term" value="C:membrane"/>
    <property type="evidence" value="ECO:0007669"/>
    <property type="project" value="UniProtKB-SubCell"/>
</dbReference>
<name>A0A3Q0JCJ4_DIACI</name>
<keyword evidence="9" id="KW-1185">Reference proteome</keyword>
<dbReference type="KEGG" id="dci:113471303"/>
<keyword evidence="3" id="KW-0813">Transport</keyword>
<keyword evidence="5" id="KW-0769">Symport</keyword>
<feature type="transmembrane region" description="Helical" evidence="8">
    <location>
        <begin position="6"/>
        <end position="26"/>
    </location>
</feature>
<dbReference type="PaxDb" id="121845-A0A3Q0JCJ4"/>
<dbReference type="SUPFAM" id="SSF161070">
    <property type="entry name" value="SNF-like"/>
    <property type="match status" value="1"/>
</dbReference>
<evidence type="ECO:0000313" key="9">
    <source>
        <dbReference type="Proteomes" id="UP000079169"/>
    </source>
</evidence>
<sequence>MLYGKVIFLYTILPLFGISIICVKLLRLTSPIEMPSGNIDDSDWTEFFLNTKSWTAAFSESFYTWGLLGAASMQIATHNHYKHYLHKDVCAVVLLTFAMLTLAGLLGNTCVQLLLSHGYNYVPSSFALATTSPSPGPGAAPPLQGWSIRLLGPGWLEGVDS</sequence>
<proteinExistence type="inferred from homology"/>
<feature type="transmembrane region" description="Helical" evidence="8">
    <location>
        <begin position="89"/>
        <end position="115"/>
    </location>
</feature>
<evidence type="ECO:0000313" key="10">
    <source>
        <dbReference type="RefSeq" id="XP_026686161.1"/>
    </source>
</evidence>
<gene>
    <name evidence="10" type="primary">LOC113471303</name>
</gene>
<organism evidence="9 10">
    <name type="scientific">Diaphorina citri</name>
    <name type="common">Asian citrus psyllid</name>
    <dbReference type="NCBI Taxonomy" id="121845"/>
    <lineage>
        <taxon>Eukaryota</taxon>
        <taxon>Metazoa</taxon>
        <taxon>Ecdysozoa</taxon>
        <taxon>Arthropoda</taxon>
        <taxon>Hexapoda</taxon>
        <taxon>Insecta</taxon>
        <taxon>Pterygota</taxon>
        <taxon>Neoptera</taxon>
        <taxon>Paraneoptera</taxon>
        <taxon>Hemiptera</taxon>
        <taxon>Sternorrhyncha</taxon>
        <taxon>Psylloidea</taxon>
        <taxon>Psyllidae</taxon>
        <taxon>Diaphorininae</taxon>
        <taxon>Diaphorina</taxon>
    </lineage>
</organism>
<dbReference type="GO" id="GO:0015293">
    <property type="term" value="F:symporter activity"/>
    <property type="evidence" value="ECO:0007669"/>
    <property type="project" value="UniProtKB-KW"/>
</dbReference>
<keyword evidence="6 8" id="KW-1133">Transmembrane helix</keyword>
<keyword evidence="7 8" id="KW-0472">Membrane</keyword>